<dbReference type="Proteomes" id="UP000008068">
    <property type="component" value="Unassembled WGS sequence"/>
</dbReference>
<dbReference type="AlphaFoldDB" id="G0NXK8"/>
<sequence>MHHSPPQVHLQSPPRQQLKGTAPAQQEEKCQCRLEQPHVPAPKNRPISVARTIKEEPVVPDQDVGSQDRDVERIADPGYKTRDVILPDSGNKDWNKWTTVDLVSWIKKILDGWFVELQARAEVVKLHWDDMKNWERRNKRKH</sequence>
<protein>
    <submittedName>
        <fullName evidence="2">Uncharacterized protein</fullName>
    </submittedName>
</protein>
<proteinExistence type="predicted"/>
<dbReference type="InParanoid" id="G0NXK8"/>
<dbReference type="HOGENOM" id="CLU_1817458_0_0_1"/>
<feature type="region of interest" description="Disordered" evidence="1">
    <location>
        <begin position="1"/>
        <end position="29"/>
    </location>
</feature>
<name>G0NXK8_CAEBE</name>
<accession>G0NXK8</accession>
<evidence type="ECO:0000256" key="1">
    <source>
        <dbReference type="SAM" id="MobiDB-lite"/>
    </source>
</evidence>
<organism evidence="3">
    <name type="scientific">Caenorhabditis brenneri</name>
    <name type="common">Nematode worm</name>
    <dbReference type="NCBI Taxonomy" id="135651"/>
    <lineage>
        <taxon>Eukaryota</taxon>
        <taxon>Metazoa</taxon>
        <taxon>Ecdysozoa</taxon>
        <taxon>Nematoda</taxon>
        <taxon>Chromadorea</taxon>
        <taxon>Rhabditida</taxon>
        <taxon>Rhabditina</taxon>
        <taxon>Rhabditomorpha</taxon>
        <taxon>Rhabditoidea</taxon>
        <taxon>Rhabditidae</taxon>
        <taxon>Peloderinae</taxon>
        <taxon>Caenorhabditis</taxon>
    </lineage>
</organism>
<reference evidence="3" key="1">
    <citation type="submission" date="2011-07" db="EMBL/GenBank/DDBJ databases">
        <authorList>
            <consortium name="Caenorhabditis brenneri Sequencing and Analysis Consortium"/>
            <person name="Wilson R.K."/>
        </authorList>
    </citation>
    <scope>NUCLEOTIDE SEQUENCE [LARGE SCALE GENOMIC DNA]</scope>
    <source>
        <strain evidence="3">PB2801</strain>
    </source>
</reference>
<keyword evidence="3" id="KW-1185">Reference proteome</keyword>
<gene>
    <name evidence="2" type="ORF">CAEBREN_11627</name>
</gene>
<dbReference type="EMBL" id="GL379973">
    <property type="protein sequence ID" value="EGT39586.1"/>
    <property type="molecule type" value="Genomic_DNA"/>
</dbReference>
<evidence type="ECO:0000313" key="3">
    <source>
        <dbReference type="Proteomes" id="UP000008068"/>
    </source>
</evidence>
<evidence type="ECO:0000313" key="2">
    <source>
        <dbReference type="EMBL" id="EGT39586.1"/>
    </source>
</evidence>
<feature type="compositionally biased region" description="Polar residues" evidence="1">
    <location>
        <begin position="9"/>
        <end position="19"/>
    </location>
</feature>